<dbReference type="EMBL" id="JAUFPX010000017">
    <property type="protein sequence ID" value="MDN3592487.1"/>
    <property type="molecule type" value="Genomic_DNA"/>
</dbReference>
<evidence type="ECO:0008006" key="3">
    <source>
        <dbReference type="Google" id="ProtNLM"/>
    </source>
</evidence>
<reference evidence="2" key="1">
    <citation type="journal article" date="2019" name="Int. J. Syst. Evol. Microbiol.">
        <title>The Global Catalogue of Microorganisms (GCM) 10K type strain sequencing project: providing services to taxonomists for standard genome sequencing and annotation.</title>
        <authorList>
            <consortium name="The Broad Institute Genomics Platform"/>
            <consortium name="The Broad Institute Genome Sequencing Center for Infectious Disease"/>
            <person name="Wu L."/>
            <person name="Ma J."/>
        </authorList>
    </citation>
    <scope>NUCLEOTIDE SEQUENCE [LARGE SCALE GENOMIC DNA]</scope>
    <source>
        <strain evidence="2">CECT 7069</strain>
    </source>
</reference>
<accession>A0ABT8BJY9</accession>
<organism evidence="1 2">
    <name type="scientific">Methylobacterium adhaesivum</name>
    <dbReference type="NCBI Taxonomy" id="333297"/>
    <lineage>
        <taxon>Bacteria</taxon>
        <taxon>Pseudomonadati</taxon>
        <taxon>Pseudomonadota</taxon>
        <taxon>Alphaproteobacteria</taxon>
        <taxon>Hyphomicrobiales</taxon>
        <taxon>Methylobacteriaceae</taxon>
        <taxon>Methylobacterium</taxon>
    </lineage>
</organism>
<comment type="caution">
    <text evidence="1">The sequence shown here is derived from an EMBL/GenBank/DDBJ whole genome shotgun (WGS) entry which is preliminary data.</text>
</comment>
<evidence type="ECO:0000313" key="2">
    <source>
        <dbReference type="Proteomes" id="UP001224644"/>
    </source>
</evidence>
<name>A0ABT8BJY9_9HYPH</name>
<protein>
    <recommendedName>
        <fullName evidence="3">Recombinase domain-containing protein</fullName>
    </recommendedName>
</protein>
<keyword evidence="2" id="KW-1185">Reference proteome</keyword>
<dbReference type="RefSeq" id="WP_238228173.1">
    <property type="nucleotide sequence ID" value="NZ_BPQD01000041.1"/>
</dbReference>
<proteinExistence type="predicted"/>
<sequence length="85" mass="8988">MPHHLIALAPSAGRASARVRSARTVRRAVDLAPVIHELRAAGATSLRTLAARLTEAGIAAPRAAAWSHVAVARVLDQIERGAKKR</sequence>
<gene>
    <name evidence="1" type="ORF">QWZ12_17990</name>
</gene>
<dbReference type="Proteomes" id="UP001224644">
    <property type="component" value="Unassembled WGS sequence"/>
</dbReference>
<evidence type="ECO:0000313" key="1">
    <source>
        <dbReference type="EMBL" id="MDN3592487.1"/>
    </source>
</evidence>